<gene>
    <name evidence="3" type="ORF">TRIADDRAFT_58243</name>
</gene>
<dbReference type="FunCoup" id="B3S193">
    <property type="interactions" value="1870"/>
</dbReference>
<proteinExistence type="predicted"/>
<dbReference type="OrthoDB" id="26384at2759"/>
<reference evidence="3 4" key="1">
    <citation type="journal article" date="2008" name="Nature">
        <title>The Trichoplax genome and the nature of placozoans.</title>
        <authorList>
            <person name="Srivastava M."/>
            <person name="Begovic E."/>
            <person name="Chapman J."/>
            <person name="Putnam N.H."/>
            <person name="Hellsten U."/>
            <person name="Kawashima T."/>
            <person name="Kuo A."/>
            <person name="Mitros T."/>
            <person name="Salamov A."/>
            <person name="Carpenter M.L."/>
            <person name="Signorovitch A.Y."/>
            <person name="Moreno M.A."/>
            <person name="Kamm K."/>
            <person name="Grimwood J."/>
            <person name="Schmutz J."/>
            <person name="Shapiro H."/>
            <person name="Grigoriev I.V."/>
            <person name="Buss L.W."/>
            <person name="Schierwater B."/>
            <person name="Dellaporta S.L."/>
            <person name="Rokhsar D.S."/>
        </authorList>
    </citation>
    <scope>NUCLEOTIDE SEQUENCE [LARGE SCALE GENOMIC DNA]</scope>
    <source>
        <strain evidence="3 4">Grell-BS-1999</strain>
    </source>
</reference>
<dbReference type="SUPFAM" id="SSF50978">
    <property type="entry name" value="WD40 repeat-like"/>
    <property type="match status" value="1"/>
</dbReference>
<dbReference type="Proteomes" id="UP000009022">
    <property type="component" value="Unassembled WGS sequence"/>
</dbReference>
<evidence type="ECO:0000259" key="1">
    <source>
        <dbReference type="Pfam" id="PF07035"/>
    </source>
</evidence>
<dbReference type="Pfam" id="PF07035">
    <property type="entry name" value="RMC1_C"/>
    <property type="match status" value="1"/>
</dbReference>
<dbReference type="InterPro" id="IPR049040">
    <property type="entry name" value="RMC1_N"/>
</dbReference>
<dbReference type="eggNOG" id="KOG2377">
    <property type="taxonomic scope" value="Eukaryota"/>
</dbReference>
<dbReference type="Pfam" id="PF21029">
    <property type="entry name" value="RMC1_N"/>
    <property type="match status" value="1"/>
</dbReference>
<dbReference type="PANTHER" id="PTHR12897">
    <property type="entry name" value="COLON CANCER-ASSOCIATED PROTEIN MIC1"/>
    <property type="match status" value="1"/>
</dbReference>
<dbReference type="Gene3D" id="2.130.10.10">
    <property type="entry name" value="YVTN repeat-like/Quinoprotein amine dehydrogenase"/>
    <property type="match status" value="1"/>
</dbReference>
<keyword evidence="4" id="KW-1185">Reference proteome</keyword>
<organism evidence="3 4">
    <name type="scientific">Trichoplax adhaerens</name>
    <name type="common">Trichoplax reptans</name>
    <dbReference type="NCBI Taxonomy" id="10228"/>
    <lineage>
        <taxon>Eukaryota</taxon>
        <taxon>Metazoa</taxon>
        <taxon>Placozoa</taxon>
        <taxon>Uniplacotomia</taxon>
        <taxon>Trichoplacea</taxon>
        <taxon>Trichoplacidae</taxon>
        <taxon>Trichoplax</taxon>
    </lineage>
</organism>
<dbReference type="InParanoid" id="B3S193"/>
<dbReference type="PhylomeDB" id="B3S193"/>
<feature type="domain" description="Regulator of MON1-CCZ1 complex N-terminal" evidence="2">
    <location>
        <begin position="24"/>
        <end position="147"/>
    </location>
</feature>
<evidence type="ECO:0000313" key="3">
    <source>
        <dbReference type="EMBL" id="EDV23201.1"/>
    </source>
</evidence>
<dbReference type="InterPro" id="IPR040371">
    <property type="entry name" value="RMC1"/>
</dbReference>
<dbReference type="OMA" id="VWVHNRE"/>
<dbReference type="GeneID" id="6755324"/>
<name>B3S193_TRIAD</name>
<dbReference type="RefSeq" id="XP_002114111.1">
    <property type="nucleotide sequence ID" value="XM_002114075.1"/>
</dbReference>
<feature type="domain" description="Mic1" evidence="1">
    <location>
        <begin position="411"/>
        <end position="574"/>
    </location>
</feature>
<dbReference type="GO" id="GO:0031902">
    <property type="term" value="C:late endosome membrane"/>
    <property type="evidence" value="ECO:0000318"/>
    <property type="project" value="GO_Central"/>
</dbReference>
<dbReference type="KEGG" id="tad:TRIADDRAFT_58243"/>
<accession>B3S193</accession>
<evidence type="ECO:0000313" key="4">
    <source>
        <dbReference type="Proteomes" id="UP000009022"/>
    </source>
</evidence>
<dbReference type="InterPro" id="IPR036322">
    <property type="entry name" value="WD40_repeat_dom_sf"/>
</dbReference>
<dbReference type="HOGENOM" id="CLU_022842_0_1_1"/>
<dbReference type="STRING" id="10228.B3S193"/>
<dbReference type="AlphaFoldDB" id="B3S193"/>
<protein>
    <submittedName>
        <fullName evidence="3">Uncharacterized protein</fullName>
    </submittedName>
</protein>
<dbReference type="GO" id="GO:0035658">
    <property type="term" value="C:Mon1-Ccz1 complex"/>
    <property type="evidence" value="ECO:0000318"/>
    <property type="project" value="GO_Central"/>
</dbReference>
<dbReference type="GO" id="GO:0010506">
    <property type="term" value="P:regulation of autophagy"/>
    <property type="evidence" value="ECO:0000318"/>
    <property type="project" value="GO_Central"/>
</dbReference>
<sequence>MASHYLYLSSNPIRFTPVNQHTNVFFDEANGEVFTLDRKGGEEDDSALVVVKSLHGKNEVQFRLEHGSQIKSIKFSPNRNILSVLRSSKMVTFINCRNFNFEDIEYRQTCKSQRAEITSFHWTSNTEVVFITNQSVEYYQVNPDRNVVKLLKLYSINVNWAIFQPRFSTLVVSSSASSTLLQPYMFQNGQVNKLPKFEVAKSLTSEVLQERDVVVTVIYGQLYILVLRSVPRSQNVTLSAPSLGSVAGDIVMYALYKDSPARVAAILSVNIPGSFATHIVDNLILVHHLNAKVSLLFDIFHSINDPEQIPTIFPILAPLPIETTRITFLDAPSWVTFQPNIVIDAKLGCIWQMYVKLNVLETMITDKNQLLDILLLRKKGKEPIIDLCKQALTPGEQNTLQQNPLRGIFDKSSQRRVKIDQSELYSKVLTSFLDNKKANRKFLISVLIDYIRSLNFCRLSVQYCICELLINLIVENKSFYQLHQLLQYRILTDSKPLACLVLSLEKAYPPAFQLAMDMLKRIPSCNEDVVETLLSKKHILAALQYTESIGRGDSVSARKYLELAQNSGDKKLLFTG</sequence>
<dbReference type="PANTHER" id="PTHR12897:SF4">
    <property type="entry name" value="REGULATOR OF MON1-CCZ1 COMPLEX"/>
    <property type="match status" value="1"/>
</dbReference>
<evidence type="ECO:0000259" key="2">
    <source>
        <dbReference type="Pfam" id="PF21029"/>
    </source>
</evidence>
<dbReference type="InterPro" id="IPR015943">
    <property type="entry name" value="WD40/YVTN_repeat-like_dom_sf"/>
</dbReference>
<dbReference type="EMBL" id="DS985247">
    <property type="protein sequence ID" value="EDV23201.1"/>
    <property type="molecule type" value="Genomic_DNA"/>
</dbReference>
<dbReference type="CTD" id="6755324"/>
<dbReference type="InterPro" id="IPR009755">
    <property type="entry name" value="RMC1_C"/>
</dbReference>